<accession>A0ABP4T7X0</accession>
<proteinExistence type="predicted"/>
<keyword evidence="1" id="KW-1133">Transmembrane helix</keyword>
<feature type="transmembrane region" description="Helical" evidence="1">
    <location>
        <begin position="97"/>
        <end position="118"/>
    </location>
</feature>
<gene>
    <name evidence="2" type="ORF">GCM10009765_35970</name>
</gene>
<dbReference type="Proteomes" id="UP001500618">
    <property type="component" value="Unassembled WGS sequence"/>
</dbReference>
<keyword evidence="1" id="KW-0472">Membrane</keyword>
<feature type="transmembrane region" description="Helical" evidence="1">
    <location>
        <begin position="124"/>
        <end position="142"/>
    </location>
</feature>
<keyword evidence="3" id="KW-1185">Reference proteome</keyword>
<dbReference type="EMBL" id="BAAANY010000011">
    <property type="protein sequence ID" value="GAA1683577.1"/>
    <property type="molecule type" value="Genomic_DNA"/>
</dbReference>
<sequence length="182" mass="20107">MALKEPQLVTRGPFRTIVFKVRRGTGVELPSCCVRHGLPAVLREDITATYPAVRSEAMRRALFRQRDEGGFTYPVSIAGWPFCRRCVRRRTAVRRAVGYAFLVVWGALLALIGAYGYFGLGSVVAIGFALFAAVPVSAVLVIQLQRGNWELVAHIHSTHEGQRVEVRQPSDAFVEALDIRAG</sequence>
<comment type="caution">
    <text evidence="2">The sequence shown here is derived from an EMBL/GenBank/DDBJ whole genome shotgun (WGS) entry which is preliminary data.</text>
</comment>
<evidence type="ECO:0000313" key="2">
    <source>
        <dbReference type="EMBL" id="GAA1683577.1"/>
    </source>
</evidence>
<protein>
    <recommendedName>
        <fullName evidence="4">DUF2244 domain-containing protein</fullName>
    </recommendedName>
</protein>
<reference evidence="3" key="1">
    <citation type="journal article" date="2019" name="Int. J. Syst. Evol. Microbiol.">
        <title>The Global Catalogue of Microorganisms (GCM) 10K type strain sequencing project: providing services to taxonomists for standard genome sequencing and annotation.</title>
        <authorList>
            <consortium name="The Broad Institute Genomics Platform"/>
            <consortium name="The Broad Institute Genome Sequencing Center for Infectious Disease"/>
            <person name="Wu L."/>
            <person name="Ma J."/>
        </authorList>
    </citation>
    <scope>NUCLEOTIDE SEQUENCE [LARGE SCALE GENOMIC DNA]</scope>
    <source>
        <strain evidence="3">JCM 14718</strain>
    </source>
</reference>
<organism evidence="2 3">
    <name type="scientific">Fodinicola feengrottensis</name>
    <dbReference type="NCBI Taxonomy" id="435914"/>
    <lineage>
        <taxon>Bacteria</taxon>
        <taxon>Bacillati</taxon>
        <taxon>Actinomycetota</taxon>
        <taxon>Actinomycetes</taxon>
        <taxon>Mycobacteriales</taxon>
        <taxon>Fodinicola</taxon>
    </lineage>
</organism>
<evidence type="ECO:0000313" key="3">
    <source>
        <dbReference type="Proteomes" id="UP001500618"/>
    </source>
</evidence>
<name>A0ABP4T7X0_9ACTN</name>
<evidence type="ECO:0000256" key="1">
    <source>
        <dbReference type="SAM" id="Phobius"/>
    </source>
</evidence>
<evidence type="ECO:0008006" key="4">
    <source>
        <dbReference type="Google" id="ProtNLM"/>
    </source>
</evidence>
<keyword evidence="1" id="KW-0812">Transmembrane</keyword>